<keyword evidence="3" id="KW-1185">Reference proteome</keyword>
<feature type="compositionally biased region" description="Basic and acidic residues" evidence="1">
    <location>
        <begin position="44"/>
        <end position="68"/>
    </location>
</feature>
<evidence type="ECO:0000313" key="2">
    <source>
        <dbReference type="EMBL" id="GJT22766.1"/>
    </source>
</evidence>
<name>A0ABQ5C6X3_9ASTR</name>
<sequence>MLEEESTESEAKSWGRDEDDSNNDHDLSNEGSDQESDSSDDNSQYDKEKESNSEHATDENESGFKSDQEENEEDVKDDEEEQDDEFVKTLSNSTDDEDETNVDSKNALIQKEGTDAEMINVQQGNENPEITLNQVIEDAHVTISTVSKKTEVPLPTIITILHSSTTTINTNTTPTTEATNPPSALLNFASVFQFNNRVTTLEKEVAELKKYDPLNTQVTALILPKKVSNFAPPVIKSMVTESLEHVVLAKESSQPKSTYEAAASLTEFELKKILIDKIDESQSYLTTTEHRECYDGLIKSYDLDKRLFSTYDKVYSLKRTEKTKIKMKTLPLDQPRVEERGR</sequence>
<proteinExistence type="predicted"/>
<feature type="region of interest" description="Disordered" evidence="1">
    <location>
        <begin position="1"/>
        <end position="103"/>
    </location>
</feature>
<comment type="caution">
    <text evidence="2">The sequence shown here is derived from an EMBL/GenBank/DDBJ whole genome shotgun (WGS) entry which is preliminary data.</text>
</comment>
<protein>
    <submittedName>
        <fullName evidence="2">Uncharacterized protein</fullName>
    </submittedName>
</protein>
<dbReference type="EMBL" id="BQNB010013996">
    <property type="protein sequence ID" value="GJT22766.1"/>
    <property type="molecule type" value="Genomic_DNA"/>
</dbReference>
<reference evidence="2" key="2">
    <citation type="submission" date="2022-01" db="EMBL/GenBank/DDBJ databases">
        <authorList>
            <person name="Yamashiro T."/>
            <person name="Shiraishi A."/>
            <person name="Satake H."/>
            <person name="Nakayama K."/>
        </authorList>
    </citation>
    <scope>NUCLEOTIDE SEQUENCE</scope>
</reference>
<reference evidence="2" key="1">
    <citation type="journal article" date="2022" name="Int. J. Mol. Sci.">
        <title>Draft Genome of Tanacetum Coccineum: Genomic Comparison of Closely Related Tanacetum-Family Plants.</title>
        <authorList>
            <person name="Yamashiro T."/>
            <person name="Shiraishi A."/>
            <person name="Nakayama K."/>
            <person name="Satake H."/>
        </authorList>
    </citation>
    <scope>NUCLEOTIDE SEQUENCE</scope>
</reference>
<accession>A0ABQ5C6X3</accession>
<evidence type="ECO:0000313" key="3">
    <source>
        <dbReference type="Proteomes" id="UP001151760"/>
    </source>
</evidence>
<evidence type="ECO:0000256" key="1">
    <source>
        <dbReference type="SAM" id="MobiDB-lite"/>
    </source>
</evidence>
<feature type="compositionally biased region" description="Acidic residues" evidence="1">
    <location>
        <begin position="69"/>
        <end position="84"/>
    </location>
</feature>
<dbReference type="Proteomes" id="UP001151760">
    <property type="component" value="Unassembled WGS sequence"/>
</dbReference>
<gene>
    <name evidence="2" type="ORF">Tco_0892703</name>
</gene>
<organism evidence="2 3">
    <name type="scientific">Tanacetum coccineum</name>
    <dbReference type="NCBI Taxonomy" id="301880"/>
    <lineage>
        <taxon>Eukaryota</taxon>
        <taxon>Viridiplantae</taxon>
        <taxon>Streptophyta</taxon>
        <taxon>Embryophyta</taxon>
        <taxon>Tracheophyta</taxon>
        <taxon>Spermatophyta</taxon>
        <taxon>Magnoliopsida</taxon>
        <taxon>eudicotyledons</taxon>
        <taxon>Gunneridae</taxon>
        <taxon>Pentapetalae</taxon>
        <taxon>asterids</taxon>
        <taxon>campanulids</taxon>
        <taxon>Asterales</taxon>
        <taxon>Asteraceae</taxon>
        <taxon>Asteroideae</taxon>
        <taxon>Anthemideae</taxon>
        <taxon>Anthemidinae</taxon>
        <taxon>Tanacetum</taxon>
    </lineage>
</organism>
<feature type="compositionally biased region" description="Basic and acidic residues" evidence="1">
    <location>
        <begin position="9"/>
        <end position="28"/>
    </location>
</feature>